<comment type="similarity">
    <text evidence="2">Belongs to the cytidine and deoxycytidylate deaminase family. ADAT3 subfamily.</text>
</comment>
<evidence type="ECO:0000259" key="3">
    <source>
        <dbReference type="PROSITE" id="PS51747"/>
    </source>
</evidence>
<evidence type="ECO:0000256" key="1">
    <source>
        <dbReference type="ARBA" id="ARBA00022694"/>
    </source>
</evidence>
<dbReference type="AlphaFoldDB" id="A0A8H3VC31"/>
<dbReference type="Pfam" id="PF00383">
    <property type="entry name" value="dCMP_cyt_deam_1"/>
    <property type="match status" value="1"/>
</dbReference>
<dbReference type="EMBL" id="WNWR01000193">
    <property type="protein sequence ID" value="KAE9989311.1"/>
    <property type="molecule type" value="Genomic_DNA"/>
</dbReference>
<dbReference type="GO" id="GO:0008033">
    <property type="term" value="P:tRNA processing"/>
    <property type="evidence" value="ECO:0007669"/>
    <property type="project" value="UniProtKB-KW"/>
</dbReference>
<evidence type="ECO:0000256" key="2">
    <source>
        <dbReference type="ARBA" id="ARBA00038160"/>
    </source>
</evidence>
<dbReference type="PANTHER" id="PTHR11079:SF156">
    <property type="entry name" value="INACTIVE TRNA-SPECIFIC ADENOSINE DEAMINASE-LIKE PROTEIN 3-RELATED"/>
    <property type="match status" value="1"/>
</dbReference>
<proteinExistence type="inferred from homology"/>
<sequence>MTTERASEVPLVALENKISHHAPVKGKLIPLRTKAEVQASSETIPVYIVEIPSRSANAILNVLRNVVPPEVVLSLQHLRRFARADYLPAHLLSTTTLAEGDDDIAKSDGKPMTSHLLVSPTSTISLSDLEALFLEHKDLFNSLETLIQEIPVPVFAPTSAVQAAEWSTKYWPTIYKNTNPYGPHPSMVRRAELELMVDGKADEYMELARKVAKECEQGEHGMGIGAVIVERGSGAGKTPRVVAAAGDARFRGLLPEPCNGDGVAATCNVMGHAVLRAIAMVADKRLVLEELERGKKPLPKELDPAVFTSYPLTPMETHFAGMTQNLTSGGYLCLDLELYLTHEPCIMCAMAILHSRFGRVVFDQAMPNTGALRAENGSLEYGLFWREQLNWKYLCWQWEEEGSEALLEEKVIDDAHA</sequence>
<dbReference type="Proteomes" id="UP000433883">
    <property type="component" value="Unassembled WGS sequence"/>
</dbReference>
<dbReference type="PROSITE" id="PS51747">
    <property type="entry name" value="CYT_DCMP_DEAMINASES_2"/>
    <property type="match status" value="1"/>
</dbReference>
<evidence type="ECO:0000313" key="7">
    <source>
        <dbReference type="Proteomes" id="UP000433883"/>
    </source>
</evidence>
<dbReference type="GO" id="GO:0005737">
    <property type="term" value="C:cytoplasm"/>
    <property type="evidence" value="ECO:0007669"/>
    <property type="project" value="TreeGrafter"/>
</dbReference>
<evidence type="ECO:0000313" key="9">
    <source>
        <dbReference type="Proteomes" id="UP000490939"/>
    </source>
</evidence>
<dbReference type="GO" id="GO:0005634">
    <property type="term" value="C:nucleus"/>
    <property type="evidence" value="ECO:0007669"/>
    <property type="project" value="TreeGrafter"/>
</dbReference>
<feature type="domain" description="CMP/dCMP-type deaminase" evidence="3">
    <location>
        <begin position="199"/>
        <end position="375"/>
    </location>
</feature>
<protein>
    <recommendedName>
        <fullName evidence="3">CMP/dCMP-type deaminase domain-containing protein</fullName>
    </recommendedName>
</protein>
<keyword evidence="1" id="KW-0819">tRNA processing</keyword>
<dbReference type="SUPFAM" id="SSF53927">
    <property type="entry name" value="Cytidine deaminase-like"/>
    <property type="match status" value="1"/>
</dbReference>
<dbReference type="PANTHER" id="PTHR11079">
    <property type="entry name" value="CYTOSINE DEAMINASE FAMILY MEMBER"/>
    <property type="match status" value="1"/>
</dbReference>
<evidence type="ECO:0000313" key="8">
    <source>
        <dbReference type="Proteomes" id="UP000447873"/>
    </source>
</evidence>
<dbReference type="EMBL" id="WNWS01000289">
    <property type="protein sequence ID" value="KAE9971757.1"/>
    <property type="molecule type" value="Genomic_DNA"/>
</dbReference>
<dbReference type="CDD" id="cd01285">
    <property type="entry name" value="nucleoside_deaminase"/>
    <property type="match status" value="1"/>
</dbReference>
<dbReference type="EMBL" id="WNWQ01000019">
    <property type="protein sequence ID" value="KAE9984229.1"/>
    <property type="molecule type" value="Genomic_DNA"/>
</dbReference>
<evidence type="ECO:0000313" key="4">
    <source>
        <dbReference type="EMBL" id="KAE9971757.1"/>
    </source>
</evidence>
<name>A0A8H3VC31_VENIN</name>
<dbReference type="InterPro" id="IPR002125">
    <property type="entry name" value="CMP_dCMP_dom"/>
</dbReference>
<reference evidence="5 7" key="1">
    <citation type="submission" date="2019-11" db="EMBL/GenBank/DDBJ databases">
        <title>Venturia inaequalis Genome Resource.</title>
        <authorList>
            <person name="Lichtner F.J."/>
        </authorList>
    </citation>
    <scope>NUCLEOTIDE SEQUENCE [LARGE SCALE GENOMIC DNA]</scope>
    <source>
        <strain evidence="4 8">120213</strain>
        <strain evidence="5">Bline_iso_100314</strain>
        <strain evidence="6 9">DMI_063113</strain>
    </source>
</reference>
<keyword evidence="9" id="KW-1185">Reference proteome</keyword>
<evidence type="ECO:0000313" key="5">
    <source>
        <dbReference type="EMBL" id="KAE9984229.1"/>
    </source>
</evidence>
<organism evidence="5 7">
    <name type="scientific">Venturia inaequalis</name>
    <name type="common">Apple scab fungus</name>
    <dbReference type="NCBI Taxonomy" id="5025"/>
    <lineage>
        <taxon>Eukaryota</taxon>
        <taxon>Fungi</taxon>
        <taxon>Dikarya</taxon>
        <taxon>Ascomycota</taxon>
        <taxon>Pezizomycotina</taxon>
        <taxon>Dothideomycetes</taxon>
        <taxon>Pleosporomycetidae</taxon>
        <taxon>Venturiales</taxon>
        <taxon>Venturiaceae</taxon>
        <taxon>Venturia</taxon>
    </lineage>
</organism>
<gene>
    <name evidence="5" type="ORF">BLS_002823</name>
    <name evidence="6" type="ORF">EG327_002858</name>
    <name evidence="4" type="ORF">EG328_005375</name>
</gene>
<comment type="caution">
    <text evidence="5">The sequence shown here is derived from an EMBL/GenBank/DDBJ whole genome shotgun (WGS) entry which is preliminary data.</text>
</comment>
<dbReference type="Proteomes" id="UP000447873">
    <property type="component" value="Unassembled WGS sequence"/>
</dbReference>
<dbReference type="GO" id="GO:0052717">
    <property type="term" value="F:tRNA-specific adenosine-34 deaminase activity"/>
    <property type="evidence" value="ECO:0007669"/>
    <property type="project" value="TreeGrafter"/>
</dbReference>
<dbReference type="Proteomes" id="UP000490939">
    <property type="component" value="Unassembled WGS sequence"/>
</dbReference>
<evidence type="ECO:0000313" key="6">
    <source>
        <dbReference type="EMBL" id="KAE9989311.1"/>
    </source>
</evidence>
<dbReference type="OrthoDB" id="3180714at2759"/>
<dbReference type="InterPro" id="IPR016193">
    <property type="entry name" value="Cytidine_deaminase-like"/>
</dbReference>
<accession>A0A8H3VC31</accession>
<dbReference type="Gene3D" id="3.40.140.10">
    <property type="entry name" value="Cytidine Deaminase, domain 2"/>
    <property type="match status" value="1"/>
</dbReference>